<dbReference type="PRINTS" id="PR00326">
    <property type="entry name" value="GTP1OBG"/>
</dbReference>
<dbReference type="GO" id="GO:0016887">
    <property type="term" value="F:ATP hydrolysis activity"/>
    <property type="evidence" value="ECO:0007669"/>
    <property type="project" value="UniProtKB-UniRule"/>
</dbReference>
<keyword evidence="3 6" id="KW-0547">Nucleotide-binding</keyword>
<feature type="domain" description="TGS" evidence="8">
    <location>
        <begin position="277"/>
        <end position="359"/>
    </location>
</feature>
<dbReference type="InterPro" id="IPR023192">
    <property type="entry name" value="TGS-like_dom_sf"/>
</dbReference>
<dbReference type="Pfam" id="PF01926">
    <property type="entry name" value="MMR_HSR1"/>
    <property type="match status" value="1"/>
</dbReference>
<reference evidence="9 10" key="1">
    <citation type="journal article" date="2016" name="Nat. Commun.">
        <title>Thousands of microbial genomes shed light on interconnected biogeochemical processes in an aquifer system.</title>
        <authorList>
            <person name="Anantharaman K."/>
            <person name="Brown C.T."/>
            <person name="Hug L.A."/>
            <person name="Sharon I."/>
            <person name="Castelle C.J."/>
            <person name="Probst A.J."/>
            <person name="Thomas B.C."/>
            <person name="Singh A."/>
            <person name="Wilkins M.J."/>
            <person name="Karaoz U."/>
            <person name="Brodie E.L."/>
            <person name="Williams K.H."/>
            <person name="Hubbard S.S."/>
            <person name="Banfield J.F."/>
        </authorList>
    </citation>
    <scope>NUCLEOTIDE SEQUENCE [LARGE SCALE GENOMIC DNA]</scope>
</reference>
<dbReference type="FunFam" id="3.10.20.30:FF:000001">
    <property type="entry name" value="Ribosome-binding ATPase YchF"/>
    <property type="match status" value="1"/>
</dbReference>
<dbReference type="GO" id="GO:0043023">
    <property type="term" value="F:ribosomal large subunit binding"/>
    <property type="evidence" value="ECO:0007669"/>
    <property type="project" value="UniProtKB-UniRule"/>
</dbReference>
<dbReference type="SUPFAM" id="SSF52540">
    <property type="entry name" value="P-loop containing nucleoside triphosphate hydrolases"/>
    <property type="match status" value="1"/>
</dbReference>
<dbReference type="InterPro" id="IPR041706">
    <property type="entry name" value="YchF_N"/>
</dbReference>
<dbReference type="InterPro" id="IPR027417">
    <property type="entry name" value="P-loop_NTPase"/>
</dbReference>
<dbReference type="Gene3D" id="1.10.150.300">
    <property type="entry name" value="TGS-like domain"/>
    <property type="match status" value="1"/>
</dbReference>
<comment type="cofactor">
    <cofactor evidence="1">
        <name>Mg(2+)</name>
        <dbReference type="ChEBI" id="CHEBI:18420"/>
    </cofactor>
</comment>
<evidence type="ECO:0000256" key="6">
    <source>
        <dbReference type="HAMAP-Rule" id="MF_00944"/>
    </source>
</evidence>
<evidence type="ECO:0000256" key="2">
    <source>
        <dbReference type="ARBA" id="ARBA00022723"/>
    </source>
</evidence>
<dbReference type="PROSITE" id="PS51880">
    <property type="entry name" value="TGS"/>
    <property type="match status" value="1"/>
</dbReference>
<dbReference type="PIRSF" id="PIRSF006641">
    <property type="entry name" value="CHP00092"/>
    <property type="match status" value="1"/>
</dbReference>
<proteinExistence type="inferred from homology"/>
<dbReference type="SUPFAM" id="SSF81271">
    <property type="entry name" value="TGS-like"/>
    <property type="match status" value="1"/>
</dbReference>
<evidence type="ECO:0000313" key="10">
    <source>
        <dbReference type="Proteomes" id="UP000177885"/>
    </source>
</evidence>
<dbReference type="PANTHER" id="PTHR23305">
    <property type="entry name" value="OBG GTPASE FAMILY"/>
    <property type="match status" value="1"/>
</dbReference>
<dbReference type="NCBIfam" id="TIGR00092">
    <property type="entry name" value="redox-regulated ATPase YchF"/>
    <property type="match status" value="1"/>
</dbReference>
<evidence type="ECO:0000256" key="1">
    <source>
        <dbReference type="ARBA" id="ARBA00001946"/>
    </source>
</evidence>
<dbReference type="InterPro" id="IPR004396">
    <property type="entry name" value="ATPase_YchF/OLA1"/>
</dbReference>
<dbReference type="FunFam" id="1.10.150.300:FF:000001">
    <property type="entry name" value="Ribosome-binding ATPase YchF"/>
    <property type="match status" value="1"/>
</dbReference>
<evidence type="ECO:0000256" key="4">
    <source>
        <dbReference type="ARBA" id="ARBA00022840"/>
    </source>
</evidence>
<feature type="binding site" evidence="6">
    <location>
        <begin position="11"/>
        <end position="16"/>
    </location>
    <ligand>
        <name>ATP</name>
        <dbReference type="ChEBI" id="CHEBI:30616"/>
    </ligand>
</feature>
<organism evidence="9 10">
    <name type="scientific">Candidatus Uhrbacteria bacterium RIFCSPHIGHO2_01_FULL_63_20</name>
    <dbReference type="NCBI Taxonomy" id="1802385"/>
    <lineage>
        <taxon>Bacteria</taxon>
        <taxon>Candidatus Uhriibacteriota</taxon>
    </lineage>
</organism>
<comment type="similarity">
    <text evidence="6">Belongs to the TRAFAC class OBG-HflX-like GTPase superfamily. OBG GTPase family. YchF/OLA1 subfamily.</text>
</comment>
<evidence type="ECO:0000259" key="8">
    <source>
        <dbReference type="PROSITE" id="PS51880"/>
    </source>
</evidence>
<dbReference type="InterPro" id="IPR006073">
    <property type="entry name" value="GTP-bd"/>
</dbReference>
<sequence>MLKVGIVGLPNVGKSTLFKTLTKKQVPCENFPFCTIEPNVGIVEVPDERLERLAERSKSEKTIPAAIEFVDIAGIVKGASKGEGLGNKFLSNIRETDMILHVVRAFEDPDVHHVEGGVDPKRDAETIETELALADIELVQKRLDGVRGRMKSGKTKELEKEESALAKLFAALEQGKMANTVALDEDEEKAVKGLLLLTRKPILYVVNVAESDIPSTGSGNIRFPELVEGRMAIPISVKIESEIVEMQPDEQKTFLAELGLPMSGLDRVIAKCYEMLGLITYFTSGEKETRAWTIPVGTKAPQAAGVIHTDFEKNFIRAEVIDWKDFVELGEAGAREAGKLRVEGKEYVMRDGDTCHFRVNA</sequence>
<dbReference type="AlphaFoldDB" id="A0A1F7TMW3"/>
<gene>
    <name evidence="6" type="primary">ychF</name>
    <name evidence="9" type="ORF">A2856_01335</name>
</gene>
<keyword evidence="5" id="KW-0460">Magnesium</keyword>
<dbReference type="Proteomes" id="UP000177885">
    <property type="component" value="Unassembled WGS sequence"/>
</dbReference>
<dbReference type="Gene3D" id="3.40.50.300">
    <property type="entry name" value="P-loop containing nucleotide triphosphate hydrolases"/>
    <property type="match status" value="1"/>
</dbReference>
<dbReference type="InterPro" id="IPR004095">
    <property type="entry name" value="TGS"/>
</dbReference>
<dbReference type="Gene3D" id="3.10.20.30">
    <property type="match status" value="1"/>
</dbReference>
<evidence type="ECO:0000259" key="7">
    <source>
        <dbReference type="PROSITE" id="PS51710"/>
    </source>
</evidence>
<evidence type="ECO:0000313" key="9">
    <source>
        <dbReference type="EMBL" id="OGL67320.1"/>
    </source>
</evidence>
<dbReference type="InterPro" id="IPR031167">
    <property type="entry name" value="G_OBG"/>
</dbReference>
<dbReference type="GO" id="GO:0005525">
    <property type="term" value="F:GTP binding"/>
    <property type="evidence" value="ECO:0007669"/>
    <property type="project" value="InterPro"/>
</dbReference>
<dbReference type="InterPro" id="IPR012676">
    <property type="entry name" value="TGS-like"/>
</dbReference>
<dbReference type="Pfam" id="PF06071">
    <property type="entry name" value="YchF-GTPase_C"/>
    <property type="match status" value="1"/>
</dbReference>
<dbReference type="InterPro" id="IPR013029">
    <property type="entry name" value="YchF_C"/>
</dbReference>
<dbReference type="PROSITE" id="PS51710">
    <property type="entry name" value="G_OBG"/>
    <property type="match status" value="1"/>
</dbReference>
<dbReference type="HAMAP" id="MF_00944">
    <property type="entry name" value="YchF_OLA1_ATPase"/>
    <property type="match status" value="1"/>
</dbReference>
<evidence type="ECO:0000256" key="5">
    <source>
        <dbReference type="ARBA" id="ARBA00022842"/>
    </source>
</evidence>
<accession>A0A1F7TMW3</accession>
<dbReference type="InterPro" id="IPR012675">
    <property type="entry name" value="Beta-grasp_dom_sf"/>
</dbReference>
<comment type="function">
    <text evidence="6">ATPase that binds to both the 70S ribosome and the 50S ribosomal subunit in a nucleotide-independent manner.</text>
</comment>
<dbReference type="PANTHER" id="PTHR23305:SF18">
    <property type="entry name" value="OBG-TYPE G DOMAIN-CONTAINING PROTEIN"/>
    <property type="match status" value="1"/>
</dbReference>
<comment type="caution">
    <text evidence="9">The sequence shown here is derived from an EMBL/GenBank/DDBJ whole genome shotgun (WGS) entry which is preliminary data.</text>
</comment>
<name>A0A1F7TMW3_9BACT</name>
<keyword evidence="2" id="KW-0479">Metal-binding</keyword>
<dbReference type="GO" id="GO:0046872">
    <property type="term" value="F:metal ion binding"/>
    <property type="evidence" value="ECO:0007669"/>
    <property type="project" value="UniProtKB-KW"/>
</dbReference>
<dbReference type="GO" id="GO:0005524">
    <property type="term" value="F:ATP binding"/>
    <property type="evidence" value="ECO:0007669"/>
    <property type="project" value="UniProtKB-UniRule"/>
</dbReference>
<keyword evidence="4 6" id="KW-0067">ATP-binding</keyword>
<dbReference type="EMBL" id="MGDT01000001">
    <property type="protein sequence ID" value="OGL67320.1"/>
    <property type="molecule type" value="Genomic_DNA"/>
</dbReference>
<dbReference type="CDD" id="cd04867">
    <property type="entry name" value="TGS_YchF_OLA1"/>
    <property type="match status" value="1"/>
</dbReference>
<protein>
    <recommendedName>
        <fullName evidence="6">Ribosome-binding ATPase YchF</fullName>
    </recommendedName>
</protein>
<dbReference type="STRING" id="1802385.A2856_01335"/>
<evidence type="ECO:0000256" key="3">
    <source>
        <dbReference type="ARBA" id="ARBA00022741"/>
    </source>
</evidence>
<dbReference type="GO" id="GO:0005737">
    <property type="term" value="C:cytoplasm"/>
    <property type="evidence" value="ECO:0007669"/>
    <property type="project" value="TreeGrafter"/>
</dbReference>
<feature type="domain" description="OBG-type G" evidence="7">
    <location>
        <begin position="2"/>
        <end position="255"/>
    </location>
</feature>
<dbReference type="CDD" id="cd01900">
    <property type="entry name" value="YchF"/>
    <property type="match status" value="1"/>
</dbReference>